<dbReference type="Gene3D" id="2.60.120.10">
    <property type="entry name" value="Jelly Rolls"/>
    <property type="match status" value="1"/>
</dbReference>
<dbReference type="EMBL" id="BSTX01000002">
    <property type="protein sequence ID" value="GLZ78093.1"/>
    <property type="molecule type" value="Genomic_DNA"/>
</dbReference>
<feature type="domain" description="Cyclic nucleotide-binding" evidence="1">
    <location>
        <begin position="12"/>
        <end position="114"/>
    </location>
</feature>
<protein>
    <recommendedName>
        <fullName evidence="1">Cyclic nucleotide-binding domain-containing protein</fullName>
    </recommendedName>
</protein>
<dbReference type="GO" id="GO:0003700">
    <property type="term" value="F:DNA-binding transcription factor activity"/>
    <property type="evidence" value="ECO:0007669"/>
    <property type="project" value="TreeGrafter"/>
</dbReference>
<keyword evidence="3" id="KW-1185">Reference proteome</keyword>
<evidence type="ECO:0000313" key="3">
    <source>
        <dbReference type="Proteomes" id="UP001165079"/>
    </source>
</evidence>
<dbReference type="InterPro" id="IPR050397">
    <property type="entry name" value="Env_Response_Regulators"/>
</dbReference>
<dbReference type="CDD" id="cd00038">
    <property type="entry name" value="CAP_ED"/>
    <property type="match status" value="1"/>
</dbReference>
<dbReference type="InterPro" id="IPR014710">
    <property type="entry name" value="RmlC-like_jellyroll"/>
</dbReference>
<dbReference type="InterPro" id="IPR018490">
    <property type="entry name" value="cNMP-bd_dom_sf"/>
</dbReference>
<dbReference type="Pfam" id="PF00027">
    <property type="entry name" value="cNMP_binding"/>
    <property type="match status" value="1"/>
</dbReference>
<dbReference type="InterPro" id="IPR000595">
    <property type="entry name" value="cNMP-bd_dom"/>
</dbReference>
<dbReference type="SUPFAM" id="SSF51206">
    <property type="entry name" value="cAMP-binding domain-like"/>
    <property type="match status" value="1"/>
</dbReference>
<dbReference type="PROSITE" id="PS50042">
    <property type="entry name" value="CNMP_BINDING_3"/>
    <property type="match status" value="1"/>
</dbReference>
<dbReference type="PANTHER" id="PTHR24567:SF74">
    <property type="entry name" value="HTH-TYPE TRANSCRIPTIONAL REGULATOR ARCR"/>
    <property type="match status" value="1"/>
</dbReference>
<evidence type="ECO:0000259" key="1">
    <source>
        <dbReference type="PROSITE" id="PS50042"/>
    </source>
</evidence>
<evidence type="ECO:0000313" key="2">
    <source>
        <dbReference type="EMBL" id="GLZ78093.1"/>
    </source>
</evidence>
<sequence>MPTLTTLTDFPVFGDLTREQLMLLDATARDVRHRAGELLFTEGAPAWGCWLITSGEVELETGAPGGGRLVIDTLGPGDVLGWSWLVAPHHWHHTAKARTDVTAVLLDTDRLKNFAATDPGLGYAVTKALFGVLLSRLQATRARLAGGA</sequence>
<organism evidence="2 3">
    <name type="scientific">Actinorhabdospora filicis</name>
    <dbReference type="NCBI Taxonomy" id="1785913"/>
    <lineage>
        <taxon>Bacteria</taxon>
        <taxon>Bacillati</taxon>
        <taxon>Actinomycetota</taxon>
        <taxon>Actinomycetes</taxon>
        <taxon>Micromonosporales</taxon>
        <taxon>Micromonosporaceae</taxon>
        <taxon>Actinorhabdospora</taxon>
    </lineage>
</organism>
<dbReference type="PANTHER" id="PTHR24567">
    <property type="entry name" value="CRP FAMILY TRANSCRIPTIONAL REGULATORY PROTEIN"/>
    <property type="match status" value="1"/>
</dbReference>
<name>A0A9W6SKU7_9ACTN</name>
<comment type="caution">
    <text evidence="2">The sequence shown here is derived from an EMBL/GenBank/DDBJ whole genome shotgun (WGS) entry which is preliminary data.</text>
</comment>
<dbReference type="RefSeq" id="WP_285663266.1">
    <property type="nucleotide sequence ID" value="NZ_BSTX01000002.1"/>
</dbReference>
<reference evidence="2" key="1">
    <citation type="submission" date="2023-03" db="EMBL/GenBank/DDBJ databases">
        <title>Actinorhabdospora filicis NBRC 111898.</title>
        <authorList>
            <person name="Ichikawa N."/>
            <person name="Sato H."/>
            <person name="Tonouchi N."/>
        </authorList>
    </citation>
    <scope>NUCLEOTIDE SEQUENCE</scope>
    <source>
        <strain evidence="2">NBRC 111898</strain>
    </source>
</reference>
<dbReference type="Proteomes" id="UP001165079">
    <property type="component" value="Unassembled WGS sequence"/>
</dbReference>
<dbReference type="AlphaFoldDB" id="A0A9W6SKU7"/>
<dbReference type="GO" id="GO:0005829">
    <property type="term" value="C:cytosol"/>
    <property type="evidence" value="ECO:0007669"/>
    <property type="project" value="TreeGrafter"/>
</dbReference>
<accession>A0A9W6SKU7</accession>
<gene>
    <name evidence="2" type="ORF">Afil01_29000</name>
</gene>
<dbReference type="SMART" id="SM00100">
    <property type="entry name" value="cNMP"/>
    <property type="match status" value="1"/>
</dbReference>
<proteinExistence type="predicted"/>